<gene>
    <name evidence="1" type="ORF">HNR12_005520</name>
</gene>
<dbReference type="EMBL" id="JACCFO010000001">
    <property type="protein sequence ID" value="NYI99243.1"/>
    <property type="molecule type" value="Genomic_DNA"/>
</dbReference>
<reference evidence="1 2" key="1">
    <citation type="submission" date="2020-07" db="EMBL/GenBank/DDBJ databases">
        <title>Sequencing the genomes of 1000 actinobacteria strains.</title>
        <authorList>
            <person name="Klenk H.-P."/>
        </authorList>
    </citation>
    <scope>NUCLEOTIDE SEQUENCE [LARGE SCALE GENOMIC DNA]</scope>
    <source>
        <strain evidence="1 2">DSM 45927</strain>
    </source>
</reference>
<accession>A0A853BVX9</accession>
<dbReference type="AlphaFoldDB" id="A0A853BVX9"/>
<evidence type="ECO:0000313" key="2">
    <source>
        <dbReference type="Proteomes" id="UP000575985"/>
    </source>
</evidence>
<proteinExistence type="predicted"/>
<comment type="caution">
    <text evidence="1">The sequence shown here is derived from an EMBL/GenBank/DDBJ whole genome shotgun (WGS) entry which is preliminary data.</text>
</comment>
<name>A0A853BVX9_9ACTN</name>
<dbReference type="Proteomes" id="UP000575985">
    <property type="component" value="Unassembled WGS sequence"/>
</dbReference>
<evidence type="ECO:0000313" key="1">
    <source>
        <dbReference type="EMBL" id="NYI99243.1"/>
    </source>
</evidence>
<organism evidence="1 2">
    <name type="scientific">Streptomonospora nanhaiensis</name>
    <dbReference type="NCBI Taxonomy" id="1323731"/>
    <lineage>
        <taxon>Bacteria</taxon>
        <taxon>Bacillati</taxon>
        <taxon>Actinomycetota</taxon>
        <taxon>Actinomycetes</taxon>
        <taxon>Streptosporangiales</taxon>
        <taxon>Nocardiopsidaceae</taxon>
        <taxon>Streptomonospora</taxon>
    </lineage>
</organism>
<keyword evidence="2" id="KW-1185">Reference proteome</keyword>
<protein>
    <submittedName>
        <fullName evidence="1">Uncharacterized protein</fullName>
    </submittedName>
</protein>
<sequence>MVRRRGRPSALVSWLRQNLSLDPAIQDRLGRVVATAINDCLTQAQGTALAELVAELDADYLLALTEVLSSVDTWPLRHWVLGPQSNSKIRTFVPITSGA</sequence>